<evidence type="ECO:0000256" key="2">
    <source>
        <dbReference type="ARBA" id="ARBA00022448"/>
    </source>
</evidence>
<evidence type="ECO:0000256" key="1">
    <source>
        <dbReference type="ARBA" id="ARBA00008520"/>
    </source>
</evidence>
<dbReference type="InterPro" id="IPR006059">
    <property type="entry name" value="SBP"/>
</dbReference>
<keyword evidence="2" id="KW-0813">Transport</keyword>
<dbReference type="OrthoDB" id="9762335at2"/>
<dbReference type="Proteomes" id="UP000295793">
    <property type="component" value="Unassembled WGS sequence"/>
</dbReference>
<keyword evidence="6" id="KW-1185">Reference proteome</keyword>
<dbReference type="CDD" id="cd13585">
    <property type="entry name" value="PBP2_TMBP_like"/>
    <property type="match status" value="1"/>
</dbReference>
<dbReference type="Gene3D" id="3.40.190.10">
    <property type="entry name" value="Periplasmic binding protein-like II"/>
    <property type="match status" value="1"/>
</dbReference>
<dbReference type="GO" id="GO:0055052">
    <property type="term" value="C:ATP-binding cassette (ABC) transporter complex, substrate-binding subunit-containing"/>
    <property type="evidence" value="ECO:0007669"/>
    <property type="project" value="TreeGrafter"/>
</dbReference>
<comment type="caution">
    <text evidence="5">The sequence shown here is derived from an EMBL/GenBank/DDBJ whole genome shotgun (WGS) entry which is preliminary data.</text>
</comment>
<dbReference type="EMBL" id="SLZR01000009">
    <property type="protein sequence ID" value="TCS40352.1"/>
    <property type="molecule type" value="Genomic_DNA"/>
</dbReference>
<dbReference type="PANTHER" id="PTHR30061:SF50">
    <property type="entry name" value="MALTOSE_MALTODEXTRIN-BINDING PERIPLASMIC PROTEIN"/>
    <property type="match status" value="1"/>
</dbReference>
<keyword evidence="3 4" id="KW-0732">Signal</keyword>
<dbReference type="AlphaFoldDB" id="A0A4R3I526"/>
<dbReference type="GO" id="GO:1901982">
    <property type="term" value="F:maltose binding"/>
    <property type="evidence" value="ECO:0007669"/>
    <property type="project" value="TreeGrafter"/>
</dbReference>
<reference evidence="5 6" key="1">
    <citation type="submission" date="2019-03" db="EMBL/GenBank/DDBJ databases">
        <title>Genomic Encyclopedia of Archaeal and Bacterial Type Strains, Phase II (KMG-II): from individual species to whole genera.</title>
        <authorList>
            <person name="Goeker M."/>
        </authorList>
    </citation>
    <scope>NUCLEOTIDE SEQUENCE [LARGE SCALE GENOMIC DNA]</scope>
    <source>
        <strain evidence="5 6">DSM 15388</strain>
    </source>
</reference>
<evidence type="ECO:0000256" key="4">
    <source>
        <dbReference type="SAM" id="SignalP"/>
    </source>
</evidence>
<name>A0A4R3I526_9GAMM</name>
<feature type="signal peptide" evidence="4">
    <location>
        <begin position="1"/>
        <end position="24"/>
    </location>
</feature>
<dbReference type="Pfam" id="PF13416">
    <property type="entry name" value="SBP_bac_8"/>
    <property type="match status" value="1"/>
</dbReference>
<keyword evidence="5" id="KW-0762">Sugar transport</keyword>
<evidence type="ECO:0000313" key="6">
    <source>
        <dbReference type="Proteomes" id="UP000295793"/>
    </source>
</evidence>
<proteinExistence type="inferred from homology"/>
<feature type="chain" id="PRO_5020930755" evidence="4">
    <location>
        <begin position="25"/>
        <end position="419"/>
    </location>
</feature>
<sequence>MNVNTPMKTLVAALLLANSSLALAAPTEVTMWRHETGDAEMQASEAAVNRFNASQDRWEILVEKLPEGSYTESITAAALANTLPCVFDMDQPTVPNFAWSGYLRPISDYLSQDFLDGLNTGAKGQYKGQVYSVGQFDVALTLFTRKSILERFDIRYPTLEAPWTKDELMAAIKKIKASGEFAYPFDVNTNWTGEWSSYGYGPLLQSFGADLIDRDNYLEAEGTLNGDAAVQWGEWFQSLFEQEFADRKPADDKRFQNGKIAIHYTGSWSAKDYTDAFGDDLAILPPPDLGHGPVVGGGSWQWGISSSCKHPEGAAEFVQFLMSDEEVAEMSEKTSLIPTSSGGAALTEQYSEGGEWRIFYEFSEQYTVMRPETPAYPVISSAFDKAAQDIIDGVDPQDALDNAVDTIELNIEDNGGYGF</sequence>
<organism evidence="5 6">
    <name type="scientific">Reinekea marinisedimentorum</name>
    <dbReference type="NCBI Taxonomy" id="230495"/>
    <lineage>
        <taxon>Bacteria</taxon>
        <taxon>Pseudomonadati</taxon>
        <taxon>Pseudomonadota</taxon>
        <taxon>Gammaproteobacteria</taxon>
        <taxon>Oceanospirillales</taxon>
        <taxon>Saccharospirillaceae</taxon>
        <taxon>Reinekea</taxon>
    </lineage>
</organism>
<dbReference type="GO" id="GO:0042956">
    <property type="term" value="P:maltodextrin transmembrane transport"/>
    <property type="evidence" value="ECO:0007669"/>
    <property type="project" value="TreeGrafter"/>
</dbReference>
<dbReference type="GO" id="GO:0015768">
    <property type="term" value="P:maltose transport"/>
    <property type="evidence" value="ECO:0007669"/>
    <property type="project" value="TreeGrafter"/>
</dbReference>
<dbReference type="RefSeq" id="WP_132701865.1">
    <property type="nucleotide sequence ID" value="NZ_SLZR01000009.1"/>
</dbReference>
<evidence type="ECO:0000313" key="5">
    <source>
        <dbReference type="EMBL" id="TCS40352.1"/>
    </source>
</evidence>
<dbReference type="PANTHER" id="PTHR30061">
    <property type="entry name" value="MALTOSE-BINDING PERIPLASMIC PROTEIN"/>
    <property type="match status" value="1"/>
</dbReference>
<gene>
    <name evidence="5" type="ORF">BCF53_10961</name>
</gene>
<dbReference type="SUPFAM" id="SSF53850">
    <property type="entry name" value="Periplasmic binding protein-like II"/>
    <property type="match status" value="1"/>
</dbReference>
<comment type="similarity">
    <text evidence="1">Belongs to the bacterial solute-binding protein 1 family.</text>
</comment>
<accession>A0A4R3I526</accession>
<evidence type="ECO:0000256" key="3">
    <source>
        <dbReference type="ARBA" id="ARBA00022729"/>
    </source>
</evidence>
<protein>
    <submittedName>
        <fullName evidence="5">Multiple sugar transport system substrate-binding protein</fullName>
    </submittedName>
</protein>